<reference evidence="1" key="1">
    <citation type="submission" date="2023-03" db="EMBL/GenBank/DDBJ databases">
        <title>Chromosome-level genomes of two armyworms, Mythimna separata and Mythimna loreyi, provide insights into the biosynthesis and reception of sex pheromones.</title>
        <authorList>
            <person name="Zhao H."/>
        </authorList>
    </citation>
    <scope>NUCLEOTIDE SEQUENCE</scope>
    <source>
        <strain evidence="1">BeijingLab</strain>
    </source>
</reference>
<evidence type="ECO:0000313" key="1">
    <source>
        <dbReference type="EMBL" id="KAJ8709630.1"/>
    </source>
</evidence>
<keyword evidence="2" id="KW-1185">Reference proteome</keyword>
<dbReference type="EMBL" id="CM056800">
    <property type="protein sequence ID" value="KAJ8709630.1"/>
    <property type="molecule type" value="Genomic_DNA"/>
</dbReference>
<name>A0ACC2Q6J5_9NEOP</name>
<accession>A0ACC2Q6J5</accession>
<evidence type="ECO:0000313" key="2">
    <source>
        <dbReference type="Proteomes" id="UP001231649"/>
    </source>
</evidence>
<gene>
    <name evidence="1" type="ORF">PYW08_009634</name>
</gene>
<organism evidence="1 2">
    <name type="scientific">Mythimna loreyi</name>
    <dbReference type="NCBI Taxonomy" id="667449"/>
    <lineage>
        <taxon>Eukaryota</taxon>
        <taxon>Metazoa</taxon>
        <taxon>Ecdysozoa</taxon>
        <taxon>Arthropoda</taxon>
        <taxon>Hexapoda</taxon>
        <taxon>Insecta</taxon>
        <taxon>Pterygota</taxon>
        <taxon>Neoptera</taxon>
        <taxon>Endopterygota</taxon>
        <taxon>Lepidoptera</taxon>
        <taxon>Glossata</taxon>
        <taxon>Ditrysia</taxon>
        <taxon>Noctuoidea</taxon>
        <taxon>Noctuidae</taxon>
        <taxon>Noctuinae</taxon>
        <taxon>Hadenini</taxon>
        <taxon>Mythimna</taxon>
    </lineage>
</organism>
<comment type="caution">
    <text evidence="1">The sequence shown here is derived from an EMBL/GenBank/DDBJ whole genome shotgun (WGS) entry which is preliminary data.</text>
</comment>
<proteinExistence type="predicted"/>
<protein>
    <submittedName>
        <fullName evidence="1">Uncharacterized protein</fullName>
    </submittedName>
</protein>
<sequence>MDFKIVFSIKHGSQFSVPSEKSSKTGNVRSKNHFKHFLFLQAAVFLSILIESVNGNKTSQATQLPPDLPPTQVPPPDLAQVPAPEKYISGRRQESLLDMTGKPVDQQGQAEALKRFSTVKKVITSRKRTTMWFESALDQCDYLALLCLRAYQTGKVCAKTVYYTYYTFKNYCMMDFANCAARYELWQVIHMGDCVNLKLRSSNLPMTEESSQEMQGFYVVDHDFGL</sequence>
<dbReference type="Proteomes" id="UP001231649">
    <property type="component" value="Chromosome 24"/>
</dbReference>